<evidence type="ECO:0000313" key="4">
    <source>
        <dbReference type="EMBL" id="BAJ79761.1"/>
    </source>
</evidence>
<dbReference type="GO" id="GO:0003677">
    <property type="term" value="F:DNA binding"/>
    <property type="evidence" value="ECO:0007669"/>
    <property type="project" value="UniProtKB-KW"/>
</dbReference>
<dbReference type="HOGENOM" id="CLU_066192_29_1_5"/>
<keyword evidence="5" id="KW-1185">Reference proteome</keyword>
<dbReference type="SMART" id="SM00530">
    <property type="entry name" value="HTH_XRE"/>
    <property type="match status" value="1"/>
</dbReference>
<dbReference type="PROSITE" id="PS50943">
    <property type="entry name" value="HTH_CROC1"/>
    <property type="match status" value="1"/>
</dbReference>
<proteinExistence type="predicted"/>
<dbReference type="GO" id="GO:0005829">
    <property type="term" value="C:cytosol"/>
    <property type="evidence" value="ECO:0007669"/>
    <property type="project" value="TreeGrafter"/>
</dbReference>
<dbReference type="EMBL" id="AP012035">
    <property type="protein sequence ID" value="BAJ79761.1"/>
    <property type="molecule type" value="Genomic_DNA"/>
</dbReference>
<dbReference type="InterPro" id="IPR001387">
    <property type="entry name" value="Cro/C1-type_HTH"/>
</dbReference>
<name>F0J2X2_ACIMA</name>
<dbReference type="SUPFAM" id="SSF47413">
    <property type="entry name" value="lambda repressor-like DNA-binding domains"/>
    <property type="match status" value="1"/>
</dbReference>
<feature type="region of interest" description="Disordered" evidence="2">
    <location>
        <begin position="65"/>
        <end position="94"/>
    </location>
</feature>
<dbReference type="GO" id="GO:0003700">
    <property type="term" value="F:DNA-binding transcription factor activity"/>
    <property type="evidence" value="ECO:0007669"/>
    <property type="project" value="TreeGrafter"/>
</dbReference>
<dbReference type="Proteomes" id="UP000007100">
    <property type="component" value="Chromosome"/>
</dbReference>
<keyword evidence="1" id="KW-0238">DNA-binding</keyword>
<dbReference type="InterPro" id="IPR010982">
    <property type="entry name" value="Lambda_DNA-bd_dom_sf"/>
</dbReference>
<dbReference type="CDD" id="cd00093">
    <property type="entry name" value="HTH_XRE"/>
    <property type="match status" value="1"/>
</dbReference>
<feature type="compositionally biased region" description="Basic residues" evidence="2">
    <location>
        <begin position="79"/>
        <end position="94"/>
    </location>
</feature>
<dbReference type="OrthoDB" id="2986852at2"/>
<evidence type="ECO:0000256" key="2">
    <source>
        <dbReference type="SAM" id="MobiDB-lite"/>
    </source>
</evidence>
<sequence length="94" mass="10638">MDIRRIFGANLRHYRLAAGLSQEAVAERMGVDRAHVSSMERGSQNVTLITLWHLADALKIQPADLLDTTPKPPVETSRPARRRLSAPVRRRRNT</sequence>
<evidence type="ECO:0000259" key="3">
    <source>
        <dbReference type="PROSITE" id="PS50943"/>
    </source>
</evidence>
<dbReference type="InterPro" id="IPR050807">
    <property type="entry name" value="TransReg_Diox_bact_type"/>
</dbReference>
<evidence type="ECO:0000313" key="5">
    <source>
        <dbReference type="Proteomes" id="UP000007100"/>
    </source>
</evidence>
<dbReference type="PANTHER" id="PTHR46797:SF1">
    <property type="entry name" value="METHYLPHOSPHONATE SYNTHASE"/>
    <property type="match status" value="1"/>
</dbReference>
<feature type="domain" description="HTH cro/C1-type" evidence="3">
    <location>
        <begin position="11"/>
        <end position="65"/>
    </location>
</feature>
<reference evidence="4 5" key="1">
    <citation type="submission" date="2010-12" db="EMBL/GenBank/DDBJ databases">
        <title>Whole genome sequence of Acidiphilium multivorum AIU301.</title>
        <authorList>
            <person name="Narita-Yamada S."/>
            <person name="Nakamura S."/>
            <person name="Ito N."/>
            <person name="Takarada H."/>
            <person name="Katano Y."/>
            <person name="Nakazawa H."/>
            <person name="Hosoyama A."/>
            <person name="Yamada R."/>
            <person name="Fujita N."/>
        </authorList>
    </citation>
    <scope>NUCLEOTIDE SEQUENCE [LARGE SCALE GENOMIC DNA]</scope>
    <source>
        <strain evidence="5">DSM 11245 / JCM 8867 / AIU301</strain>
    </source>
</reference>
<dbReference type="Gene3D" id="1.10.260.40">
    <property type="entry name" value="lambda repressor-like DNA-binding domains"/>
    <property type="match status" value="1"/>
</dbReference>
<dbReference type="PANTHER" id="PTHR46797">
    <property type="entry name" value="HTH-TYPE TRANSCRIPTIONAL REGULATOR"/>
    <property type="match status" value="1"/>
</dbReference>
<dbReference type="AlphaFoldDB" id="F0J2X2"/>
<dbReference type="Pfam" id="PF01381">
    <property type="entry name" value="HTH_3"/>
    <property type="match status" value="1"/>
</dbReference>
<gene>
    <name evidence="4" type="ordered locus">ACMV_04140</name>
</gene>
<dbReference type="KEGG" id="amv:ACMV_04140"/>
<protein>
    <submittedName>
        <fullName evidence="4">Xre family transcriptional regulator</fullName>
    </submittedName>
</protein>
<accession>F0J2X2</accession>
<evidence type="ECO:0000256" key="1">
    <source>
        <dbReference type="ARBA" id="ARBA00023125"/>
    </source>
</evidence>
<organism evidence="4 5">
    <name type="scientific">Acidiphilium multivorum (strain DSM 11245 / JCM 8867 / NBRC 100883 / AIU 301)</name>
    <dbReference type="NCBI Taxonomy" id="926570"/>
    <lineage>
        <taxon>Bacteria</taxon>
        <taxon>Pseudomonadati</taxon>
        <taxon>Pseudomonadota</taxon>
        <taxon>Alphaproteobacteria</taxon>
        <taxon>Acetobacterales</taxon>
        <taxon>Acidocellaceae</taxon>
        <taxon>Acidiphilium</taxon>
    </lineage>
</organism>